<dbReference type="InterPro" id="IPR025961">
    <property type="entry name" value="Metal_resist"/>
</dbReference>
<dbReference type="RefSeq" id="WP_005995966.1">
    <property type="nucleotide sequence ID" value="NZ_AECZ01000032.1"/>
</dbReference>
<dbReference type="Gene3D" id="1.20.120.1490">
    <property type="match status" value="1"/>
</dbReference>
<accession>E1K0N4</accession>
<dbReference type="Proteomes" id="UP000006250">
    <property type="component" value="Unassembled WGS sequence"/>
</dbReference>
<keyword evidence="2" id="KW-1185">Reference proteome</keyword>
<name>E1K0N4_SOLFR</name>
<comment type="caution">
    <text evidence="1">The sequence shown here is derived from an EMBL/GenBank/DDBJ whole genome shotgun (WGS) entry which is preliminary data.</text>
</comment>
<dbReference type="OrthoDB" id="5460979at2"/>
<protein>
    <recommendedName>
        <fullName evidence="3">Zinc resistance-associated protein</fullName>
    </recommendedName>
</protein>
<dbReference type="AlphaFoldDB" id="E1K0N4"/>
<organism evidence="1 2">
    <name type="scientific">Solidesulfovibrio fructosivorans JJ]</name>
    <dbReference type="NCBI Taxonomy" id="596151"/>
    <lineage>
        <taxon>Bacteria</taxon>
        <taxon>Pseudomonadati</taxon>
        <taxon>Thermodesulfobacteriota</taxon>
        <taxon>Desulfovibrionia</taxon>
        <taxon>Desulfovibrionales</taxon>
        <taxon>Desulfovibrionaceae</taxon>
        <taxon>Solidesulfovibrio</taxon>
    </lineage>
</organism>
<evidence type="ECO:0000313" key="2">
    <source>
        <dbReference type="Proteomes" id="UP000006250"/>
    </source>
</evidence>
<reference evidence="1 2" key="1">
    <citation type="submission" date="2010-08" db="EMBL/GenBank/DDBJ databases">
        <title>The draft genome of Desulfovibrio fructosovorans JJ.</title>
        <authorList>
            <consortium name="US DOE Joint Genome Institute (JGI-PGF)"/>
            <person name="Lucas S."/>
            <person name="Copeland A."/>
            <person name="Lapidus A."/>
            <person name="Cheng J.-F."/>
            <person name="Bruce D."/>
            <person name="Goodwin L."/>
            <person name="Pitluck S."/>
            <person name="Land M.L."/>
            <person name="Hauser L."/>
            <person name="Chang Y.-J."/>
            <person name="Jeffries C."/>
            <person name="Wall J.D."/>
            <person name="Stahl D.A."/>
            <person name="Arkin A.P."/>
            <person name="Dehal P."/>
            <person name="Stolyar S.M."/>
            <person name="Hazen T.C."/>
            <person name="Woyke T.J."/>
        </authorList>
    </citation>
    <scope>NUCLEOTIDE SEQUENCE [LARGE SCALE GENOMIC DNA]</scope>
    <source>
        <strain evidence="1 2">JJ</strain>
    </source>
</reference>
<dbReference type="eggNOG" id="COG3678">
    <property type="taxonomic scope" value="Bacteria"/>
</dbReference>
<evidence type="ECO:0008006" key="3">
    <source>
        <dbReference type="Google" id="ProtNLM"/>
    </source>
</evidence>
<evidence type="ECO:0000313" key="1">
    <source>
        <dbReference type="EMBL" id="EFL49798.1"/>
    </source>
</evidence>
<dbReference type="STRING" id="596151.DesfrDRAFT_3434"/>
<gene>
    <name evidence="1" type="ORF">DesfrDRAFT_3434</name>
</gene>
<proteinExistence type="predicted"/>
<sequence precursor="true">MTSRKLLAMIFSLAAVLVLGSWSIAGAQMGPGMMYGYGYQNLTPEKQAAAQKIYGAYYSQTSGLRQQLVAKQYELNSLIYGGKADDKKVQALTAEVSQLRSKLYEAQVALQRQLAKEDIPFMGGWHGGGWHGGGMYGGGMYGGGMMGPGMMY</sequence>
<dbReference type="Pfam" id="PF13801">
    <property type="entry name" value="Metal_resist"/>
    <property type="match status" value="1"/>
</dbReference>
<dbReference type="EMBL" id="AECZ01000032">
    <property type="protein sequence ID" value="EFL49798.1"/>
    <property type="molecule type" value="Genomic_DNA"/>
</dbReference>